<dbReference type="GO" id="GO:0032993">
    <property type="term" value="C:protein-DNA complex"/>
    <property type="evidence" value="ECO:0007669"/>
    <property type="project" value="TreeGrafter"/>
</dbReference>
<evidence type="ECO:0000313" key="7">
    <source>
        <dbReference type="Proteomes" id="UP000410984"/>
    </source>
</evidence>
<dbReference type="Pfam" id="PF00126">
    <property type="entry name" value="HTH_1"/>
    <property type="match status" value="1"/>
</dbReference>
<dbReference type="RefSeq" id="WP_142583549.1">
    <property type="nucleotide sequence ID" value="NZ_CABFPH010000036.1"/>
</dbReference>
<keyword evidence="3" id="KW-0238">DNA-binding</keyword>
<dbReference type="PANTHER" id="PTHR30346:SF0">
    <property type="entry name" value="HCA OPERON TRANSCRIPTIONAL ACTIVATOR HCAR"/>
    <property type="match status" value="1"/>
</dbReference>
<dbReference type="Pfam" id="PF03466">
    <property type="entry name" value="LysR_substrate"/>
    <property type="match status" value="1"/>
</dbReference>
<dbReference type="Gene3D" id="3.40.190.10">
    <property type="entry name" value="Periplasmic binding protein-like II"/>
    <property type="match status" value="2"/>
</dbReference>
<dbReference type="Gene3D" id="1.10.10.10">
    <property type="entry name" value="Winged helix-like DNA-binding domain superfamily/Winged helix DNA-binding domain"/>
    <property type="match status" value="1"/>
</dbReference>
<dbReference type="OrthoDB" id="9811588at2"/>
<evidence type="ECO:0000256" key="4">
    <source>
        <dbReference type="ARBA" id="ARBA00023163"/>
    </source>
</evidence>
<dbReference type="GO" id="GO:0003677">
    <property type="term" value="F:DNA binding"/>
    <property type="evidence" value="ECO:0007669"/>
    <property type="project" value="UniProtKB-KW"/>
</dbReference>
<dbReference type="AlphaFoldDB" id="A0A509ED54"/>
<organism evidence="6 7">
    <name type="scientific">Methylobacterium symbioticum</name>
    <dbReference type="NCBI Taxonomy" id="2584084"/>
    <lineage>
        <taxon>Bacteria</taxon>
        <taxon>Pseudomonadati</taxon>
        <taxon>Pseudomonadota</taxon>
        <taxon>Alphaproteobacteria</taxon>
        <taxon>Hyphomicrobiales</taxon>
        <taxon>Methylobacteriaceae</taxon>
        <taxon>Methylobacterium</taxon>
    </lineage>
</organism>
<keyword evidence="4" id="KW-0804">Transcription</keyword>
<feature type="domain" description="HTH lysR-type" evidence="5">
    <location>
        <begin position="1"/>
        <end position="58"/>
    </location>
</feature>
<evidence type="ECO:0000256" key="1">
    <source>
        <dbReference type="ARBA" id="ARBA00009437"/>
    </source>
</evidence>
<dbReference type="InterPro" id="IPR005119">
    <property type="entry name" value="LysR_subst-bd"/>
</dbReference>
<dbReference type="EMBL" id="CABFPH010000036">
    <property type="protein sequence ID" value="VUD72216.1"/>
    <property type="molecule type" value="Genomic_DNA"/>
</dbReference>
<dbReference type="Proteomes" id="UP000410984">
    <property type="component" value="Unassembled WGS sequence"/>
</dbReference>
<dbReference type="InterPro" id="IPR036388">
    <property type="entry name" value="WH-like_DNA-bd_sf"/>
</dbReference>
<keyword evidence="7" id="KW-1185">Reference proteome</keyword>
<evidence type="ECO:0000313" key="6">
    <source>
        <dbReference type="EMBL" id="VUD72216.1"/>
    </source>
</evidence>
<sequence length="296" mass="32040">MELRHLRYFVAVAERLSFTAAAEDLGVSQPPLSQQIRDLETELRTELFRRTSRRVALTEAGQVFLGHARAILAQVGQASEAARAVGEGRTGILTIGLTGSVLNGPLGRLIRVFEARYPEVEIRLHQASPEAQQAALRAGRTDLSFLRSPPEDPDLTVVPAWPERVGVALPEDHPRAAQASLSLTDLAGERYLSLRRADSRFANLLWEACLAQGFVPQLSHEVVEAQALMSLVSAGLGVALVPEQVGRLPHPGVAYRPLDEPAPRADVSALYRAPPSPVVTNFLSLLRDGGQPRPAA</sequence>
<dbReference type="PANTHER" id="PTHR30346">
    <property type="entry name" value="TRANSCRIPTIONAL DUAL REGULATOR HCAR-RELATED"/>
    <property type="match status" value="1"/>
</dbReference>
<evidence type="ECO:0000256" key="3">
    <source>
        <dbReference type="ARBA" id="ARBA00023125"/>
    </source>
</evidence>
<dbReference type="InterPro" id="IPR000847">
    <property type="entry name" value="LysR_HTH_N"/>
</dbReference>
<gene>
    <name evidence="6" type="primary">benM_2</name>
    <name evidence="6" type="ORF">MET9862_02811</name>
</gene>
<dbReference type="PROSITE" id="PS50931">
    <property type="entry name" value="HTH_LYSR"/>
    <property type="match status" value="1"/>
</dbReference>
<keyword evidence="2" id="KW-0805">Transcription regulation</keyword>
<proteinExistence type="inferred from homology"/>
<comment type="similarity">
    <text evidence="1">Belongs to the LysR transcriptional regulatory family.</text>
</comment>
<dbReference type="SUPFAM" id="SSF46785">
    <property type="entry name" value="Winged helix' DNA-binding domain"/>
    <property type="match status" value="1"/>
</dbReference>
<dbReference type="GO" id="GO:0003700">
    <property type="term" value="F:DNA-binding transcription factor activity"/>
    <property type="evidence" value="ECO:0007669"/>
    <property type="project" value="InterPro"/>
</dbReference>
<protein>
    <submittedName>
        <fullName evidence="6">HTH-type transcriptional regulator BenM</fullName>
    </submittedName>
</protein>
<dbReference type="PRINTS" id="PR00039">
    <property type="entry name" value="HTHLYSR"/>
</dbReference>
<evidence type="ECO:0000256" key="2">
    <source>
        <dbReference type="ARBA" id="ARBA00023015"/>
    </source>
</evidence>
<evidence type="ECO:0000259" key="5">
    <source>
        <dbReference type="PROSITE" id="PS50931"/>
    </source>
</evidence>
<dbReference type="SUPFAM" id="SSF53850">
    <property type="entry name" value="Periplasmic binding protein-like II"/>
    <property type="match status" value="1"/>
</dbReference>
<dbReference type="InterPro" id="IPR036390">
    <property type="entry name" value="WH_DNA-bd_sf"/>
</dbReference>
<accession>A0A509ED54</accession>
<dbReference type="FunFam" id="1.10.10.10:FF:000001">
    <property type="entry name" value="LysR family transcriptional regulator"/>
    <property type="match status" value="1"/>
</dbReference>
<reference evidence="6 7" key="1">
    <citation type="submission" date="2019-06" db="EMBL/GenBank/DDBJ databases">
        <authorList>
            <person name="Rodrigo-Torres L."/>
            <person name="Arahal R. D."/>
            <person name="Lucena T."/>
        </authorList>
    </citation>
    <scope>NUCLEOTIDE SEQUENCE [LARGE SCALE GENOMIC DNA]</scope>
    <source>
        <strain evidence="6 7">SB0023/3</strain>
    </source>
</reference>
<name>A0A509ED54_9HYPH</name>